<dbReference type="Pfam" id="PF02424">
    <property type="entry name" value="ApbE"/>
    <property type="match status" value="1"/>
</dbReference>
<keyword evidence="13" id="KW-1185">Reference proteome</keyword>
<evidence type="ECO:0000256" key="3">
    <source>
        <dbReference type="ARBA" id="ARBA00022630"/>
    </source>
</evidence>
<protein>
    <recommendedName>
        <fullName evidence="2 10">FAD:protein FMN transferase</fullName>
        <ecNumber evidence="1 10">2.7.1.180</ecNumber>
    </recommendedName>
    <alternativeName>
        <fullName evidence="8 10">Flavin transferase</fullName>
    </alternativeName>
</protein>
<evidence type="ECO:0000313" key="13">
    <source>
        <dbReference type="Proteomes" id="UP000321337"/>
    </source>
</evidence>
<evidence type="ECO:0000256" key="9">
    <source>
        <dbReference type="ARBA" id="ARBA00048540"/>
    </source>
</evidence>
<proteinExistence type="inferred from homology"/>
<dbReference type="GO" id="GO:0016740">
    <property type="term" value="F:transferase activity"/>
    <property type="evidence" value="ECO:0007669"/>
    <property type="project" value="UniProtKB-UniRule"/>
</dbReference>
<feature type="binding site" evidence="11">
    <location>
        <position position="146"/>
    </location>
    <ligand>
        <name>Mg(2+)</name>
        <dbReference type="ChEBI" id="CHEBI:18420"/>
    </ligand>
</feature>
<dbReference type="OrthoDB" id="9778595at2"/>
<comment type="catalytic activity">
    <reaction evidence="9 10">
        <text>L-threonyl-[protein] + FAD = FMN-L-threonyl-[protein] + AMP + H(+)</text>
        <dbReference type="Rhea" id="RHEA:36847"/>
        <dbReference type="Rhea" id="RHEA-COMP:11060"/>
        <dbReference type="Rhea" id="RHEA-COMP:11061"/>
        <dbReference type="ChEBI" id="CHEBI:15378"/>
        <dbReference type="ChEBI" id="CHEBI:30013"/>
        <dbReference type="ChEBI" id="CHEBI:57692"/>
        <dbReference type="ChEBI" id="CHEBI:74257"/>
        <dbReference type="ChEBI" id="CHEBI:456215"/>
        <dbReference type="EC" id="2.7.1.180"/>
    </reaction>
</comment>
<dbReference type="SUPFAM" id="SSF143631">
    <property type="entry name" value="ApbE-like"/>
    <property type="match status" value="1"/>
</dbReference>
<evidence type="ECO:0000256" key="7">
    <source>
        <dbReference type="ARBA" id="ARBA00022842"/>
    </source>
</evidence>
<evidence type="ECO:0000256" key="11">
    <source>
        <dbReference type="PIRSR" id="PIRSR006268-2"/>
    </source>
</evidence>
<accession>A0A512L9C4</accession>
<keyword evidence="7 10" id="KW-0460">Magnesium</keyword>
<dbReference type="EMBL" id="BKAD01000023">
    <property type="protein sequence ID" value="GEP31088.1"/>
    <property type="molecule type" value="Genomic_DNA"/>
</dbReference>
<comment type="similarity">
    <text evidence="10">Belongs to the ApbE family.</text>
</comment>
<evidence type="ECO:0000256" key="1">
    <source>
        <dbReference type="ARBA" id="ARBA00011955"/>
    </source>
</evidence>
<dbReference type="PANTHER" id="PTHR30040:SF2">
    <property type="entry name" value="FAD:PROTEIN FMN TRANSFERASE"/>
    <property type="match status" value="1"/>
</dbReference>
<gene>
    <name evidence="12" type="ORF">TPL01_22260</name>
</gene>
<keyword evidence="4 10" id="KW-0808">Transferase</keyword>
<evidence type="ECO:0000256" key="4">
    <source>
        <dbReference type="ARBA" id="ARBA00022679"/>
    </source>
</evidence>
<dbReference type="AlphaFoldDB" id="A0A512L9C4"/>
<keyword evidence="3 10" id="KW-0285">Flavoprotein</keyword>
<dbReference type="EC" id="2.7.1.180" evidence="1 10"/>
<sequence length="282" mass="30600">MSVVERMRPLLGTFVTIRVEATADITQAHVESAVECAFRAISRVNRLMSFHRRSSDIGRLNRARPGACLRVHSWTYQVLREAQRLWHWSGGAFDCNVGVPLMRSGLLPKATGGYVCRRHRPCAAAIHLRHNRTVRLNTRVALDLGGIAKGFAVDKAVEALLSHGVKCGLVNAGGDLRVFGSDSQPVWVRRPEDPTRVQMIGALTNGAVATSASYYTGTSRPGEATASAIVDTTCGRRVSMTSSVSVIAQTCMLADALTKIAILKGRLPAHFARHAHARIVTL</sequence>
<evidence type="ECO:0000256" key="10">
    <source>
        <dbReference type="PIRNR" id="PIRNR006268"/>
    </source>
</evidence>
<reference evidence="12 13" key="1">
    <citation type="submission" date="2019-07" db="EMBL/GenBank/DDBJ databases">
        <title>Whole genome shotgun sequence of Thiobacillus plumbophilus NBRC 107929.</title>
        <authorList>
            <person name="Hosoyama A."/>
            <person name="Uohara A."/>
            <person name="Ohji S."/>
            <person name="Ichikawa N."/>
        </authorList>
    </citation>
    <scope>NUCLEOTIDE SEQUENCE [LARGE SCALE GENOMIC DNA]</scope>
    <source>
        <strain evidence="12 13">NBRC 107929</strain>
    </source>
</reference>
<dbReference type="PANTHER" id="PTHR30040">
    <property type="entry name" value="THIAMINE BIOSYNTHESIS LIPOPROTEIN APBE"/>
    <property type="match status" value="1"/>
</dbReference>
<dbReference type="PIRSF" id="PIRSF006268">
    <property type="entry name" value="ApbE"/>
    <property type="match status" value="1"/>
</dbReference>
<evidence type="ECO:0000256" key="6">
    <source>
        <dbReference type="ARBA" id="ARBA00022827"/>
    </source>
</evidence>
<name>A0A512L9C4_9PROT</name>
<keyword evidence="5 10" id="KW-0479">Metal-binding</keyword>
<comment type="caution">
    <text evidence="12">The sequence shown here is derived from an EMBL/GenBank/DDBJ whole genome shotgun (WGS) entry which is preliminary data.</text>
</comment>
<dbReference type="GO" id="GO:0046872">
    <property type="term" value="F:metal ion binding"/>
    <property type="evidence" value="ECO:0007669"/>
    <property type="project" value="UniProtKB-UniRule"/>
</dbReference>
<evidence type="ECO:0000256" key="2">
    <source>
        <dbReference type="ARBA" id="ARBA00016337"/>
    </source>
</evidence>
<dbReference type="Proteomes" id="UP000321337">
    <property type="component" value="Unassembled WGS sequence"/>
</dbReference>
<dbReference type="InterPro" id="IPR024932">
    <property type="entry name" value="ApbE"/>
</dbReference>
<evidence type="ECO:0000256" key="5">
    <source>
        <dbReference type="ARBA" id="ARBA00022723"/>
    </source>
</evidence>
<dbReference type="Gene3D" id="3.10.520.10">
    <property type="entry name" value="ApbE-like domains"/>
    <property type="match status" value="1"/>
</dbReference>
<organism evidence="12 13">
    <name type="scientific">Sulfuriferula plumbiphila</name>
    <dbReference type="NCBI Taxonomy" id="171865"/>
    <lineage>
        <taxon>Bacteria</taxon>
        <taxon>Pseudomonadati</taxon>
        <taxon>Pseudomonadota</taxon>
        <taxon>Betaproteobacteria</taxon>
        <taxon>Nitrosomonadales</taxon>
        <taxon>Sulfuricellaceae</taxon>
        <taxon>Sulfuriferula</taxon>
    </lineage>
</organism>
<comment type="cofactor">
    <cofactor evidence="11">
        <name>Mg(2+)</name>
        <dbReference type="ChEBI" id="CHEBI:18420"/>
    </cofactor>
    <cofactor evidence="11">
        <name>Mn(2+)</name>
        <dbReference type="ChEBI" id="CHEBI:29035"/>
    </cofactor>
    <text evidence="11">Magnesium. Can also use manganese.</text>
</comment>
<evidence type="ECO:0000256" key="8">
    <source>
        <dbReference type="ARBA" id="ARBA00031306"/>
    </source>
</evidence>
<keyword evidence="6 10" id="KW-0274">FAD</keyword>
<dbReference type="RefSeq" id="WP_147073743.1">
    <property type="nucleotide sequence ID" value="NZ_AP021884.1"/>
</dbReference>
<dbReference type="InterPro" id="IPR003374">
    <property type="entry name" value="ApbE-like_sf"/>
</dbReference>
<feature type="binding site" evidence="11">
    <location>
        <position position="255"/>
    </location>
    <ligand>
        <name>Mg(2+)</name>
        <dbReference type="ChEBI" id="CHEBI:18420"/>
    </ligand>
</feature>
<evidence type="ECO:0000313" key="12">
    <source>
        <dbReference type="EMBL" id="GEP31088.1"/>
    </source>
</evidence>